<protein>
    <submittedName>
        <fullName evidence="4">Histone H3</fullName>
    </submittedName>
</protein>
<dbReference type="SUPFAM" id="SSF47113">
    <property type="entry name" value="Histone-fold"/>
    <property type="match status" value="1"/>
</dbReference>
<evidence type="ECO:0000259" key="3">
    <source>
        <dbReference type="PROSITE" id="PS51029"/>
    </source>
</evidence>
<dbReference type="InterPro" id="IPR039353">
    <property type="entry name" value="TF_Adf1"/>
</dbReference>
<dbReference type="GO" id="GO:0005634">
    <property type="term" value="C:nucleus"/>
    <property type="evidence" value="ECO:0007669"/>
    <property type="project" value="TreeGrafter"/>
</dbReference>
<reference evidence="4 5" key="1">
    <citation type="journal article" date="2010" name="Science">
        <title>Genomic comparison of the ants Camponotus floridanus and Harpegnathos saltator.</title>
        <authorList>
            <person name="Bonasio R."/>
            <person name="Zhang G."/>
            <person name="Ye C."/>
            <person name="Mutti N.S."/>
            <person name="Fang X."/>
            <person name="Qin N."/>
            <person name="Donahue G."/>
            <person name="Yang P."/>
            <person name="Li Q."/>
            <person name="Li C."/>
            <person name="Zhang P."/>
            <person name="Huang Z."/>
            <person name="Berger S.L."/>
            <person name="Reinberg D."/>
            <person name="Wang J."/>
            <person name="Liebig J."/>
        </authorList>
    </citation>
    <scope>NUCLEOTIDE SEQUENCE [LARGE SCALE GENOMIC DNA]</scope>
    <source>
        <strain evidence="5">C129</strain>
    </source>
</reference>
<dbReference type="PROSITE" id="PS51029">
    <property type="entry name" value="MADF"/>
    <property type="match status" value="1"/>
</dbReference>
<proteinExistence type="inferred from homology"/>
<dbReference type="GO" id="GO:0006357">
    <property type="term" value="P:regulation of transcription by RNA polymerase II"/>
    <property type="evidence" value="ECO:0007669"/>
    <property type="project" value="TreeGrafter"/>
</dbReference>
<dbReference type="Gene3D" id="1.10.20.10">
    <property type="entry name" value="Histone, subunit A"/>
    <property type="match status" value="1"/>
</dbReference>
<feature type="region of interest" description="Disordered" evidence="2">
    <location>
        <begin position="1"/>
        <end position="48"/>
    </location>
</feature>
<dbReference type="Proteomes" id="UP000000311">
    <property type="component" value="Unassembled WGS sequence"/>
</dbReference>
<dbReference type="SMART" id="SM00595">
    <property type="entry name" value="MADF"/>
    <property type="match status" value="1"/>
</dbReference>
<dbReference type="GO" id="GO:0030527">
    <property type="term" value="F:structural constituent of chromatin"/>
    <property type="evidence" value="ECO:0007669"/>
    <property type="project" value="InterPro"/>
</dbReference>
<dbReference type="InterPro" id="IPR000164">
    <property type="entry name" value="Histone_H3/CENP-A"/>
</dbReference>
<dbReference type="GO" id="GO:0003677">
    <property type="term" value="F:DNA binding"/>
    <property type="evidence" value="ECO:0007669"/>
    <property type="project" value="InterPro"/>
</dbReference>
<dbReference type="InParanoid" id="E2A7L6"/>
<accession>E2A7L6</accession>
<evidence type="ECO:0000256" key="1">
    <source>
        <dbReference type="ARBA" id="ARBA00010343"/>
    </source>
</evidence>
<dbReference type="PRINTS" id="PR00622">
    <property type="entry name" value="HISTONEH3"/>
</dbReference>
<gene>
    <name evidence="4" type="ORF">EAG_02797</name>
</gene>
<dbReference type="AlphaFoldDB" id="E2A7L6"/>
<dbReference type="EMBL" id="GL437352">
    <property type="protein sequence ID" value="EFN70565.1"/>
    <property type="molecule type" value="Genomic_DNA"/>
</dbReference>
<dbReference type="GO" id="GO:0005667">
    <property type="term" value="C:transcription regulator complex"/>
    <property type="evidence" value="ECO:0007669"/>
    <property type="project" value="TreeGrafter"/>
</dbReference>
<evidence type="ECO:0000313" key="4">
    <source>
        <dbReference type="EMBL" id="EFN70565.1"/>
    </source>
</evidence>
<evidence type="ECO:0000313" key="5">
    <source>
        <dbReference type="Proteomes" id="UP000000311"/>
    </source>
</evidence>
<dbReference type="Pfam" id="PF10545">
    <property type="entry name" value="MADF_DNA_bdg"/>
    <property type="match status" value="1"/>
</dbReference>
<keyword evidence="5" id="KW-1185">Reference proteome</keyword>
<dbReference type="STRING" id="104421.E2A7L6"/>
<name>E2A7L6_CAMFO</name>
<dbReference type="InterPro" id="IPR006578">
    <property type="entry name" value="MADF-dom"/>
</dbReference>
<dbReference type="GO" id="GO:0046982">
    <property type="term" value="F:protein heterodimerization activity"/>
    <property type="evidence" value="ECO:0007669"/>
    <property type="project" value="InterPro"/>
</dbReference>
<evidence type="ECO:0000256" key="2">
    <source>
        <dbReference type="SAM" id="MobiDB-lite"/>
    </source>
</evidence>
<dbReference type="GO" id="GO:0000786">
    <property type="term" value="C:nucleosome"/>
    <property type="evidence" value="ECO:0007669"/>
    <property type="project" value="InterPro"/>
</dbReference>
<sequence>MARAKQTARKSTGGKAPRKLLPTKAARKSGPAKDGVKKPHRYRPGKLRPAYRVVASRVSVSKCKMGPEHKDVTISDKVVCVWRDMKSHALKKARNLRKAKKAKKIIKHSLELSETELRVFEIVDEKYIEENKDCAKNIPEEEEKFKCGYCGWIICCDKDGQISHGCFRNCRELIMDNDRKLFKNDSLGTHSYVESETETEDENSIAYIEESVANKKENIAKNFKEYTSYDTERLDEDLIRAVKERPALYNFRIPVKERGREQKDFLWQEVSECLKGSYTATEAEKRWNYLKDCYRKVKNIFEILLKKNIQKSGIAGILKNYKIQPFFRHYNVMNFLNDTLEYRQTITSLQKSIYEEEASTSKITSKSDNFNIDNVLTFNSSPVSSTSPKSRKRKRVDEYEKAFINSLTQSTESNAINGFVSRLAEGLHRLSYKSRSKLEIEFLSRLYEVEKEDERYKRT</sequence>
<dbReference type="PANTHER" id="PTHR12243">
    <property type="entry name" value="MADF DOMAIN TRANSCRIPTION FACTOR"/>
    <property type="match status" value="1"/>
</dbReference>
<feature type="domain" description="MADF" evidence="3">
    <location>
        <begin position="237"/>
        <end position="341"/>
    </location>
</feature>
<comment type="similarity">
    <text evidence="1">Belongs to the histone H3 family.</text>
</comment>
<dbReference type="OrthoDB" id="7553364at2759"/>
<dbReference type="PANTHER" id="PTHR12243:SF69">
    <property type="entry name" value="SI:CH73-59F11.3"/>
    <property type="match status" value="1"/>
</dbReference>
<dbReference type="InterPro" id="IPR009072">
    <property type="entry name" value="Histone-fold"/>
</dbReference>
<organism evidence="5">
    <name type="scientific">Camponotus floridanus</name>
    <name type="common">Florida carpenter ant</name>
    <dbReference type="NCBI Taxonomy" id="104421"/>
    <lineage>
        <taxon>Eukaryota</taxon>
        <taxon>Metazoa</taxon>
        <taxon>Ecdysozoa</taxon>
        <taxon>Arthropoda</taxon>
        <taxon>Hexapoda</taxon>
        <taxon>Insecta</taxon>
        <taxon>Pterygota</taxon>
        <taxon>Neoptera</taxon>
        <taxon>Endopterygota</taxon>
        <taxon>Hymenoptera</taxon>
        <taxon>Apocrita</taxon>
        <taxon>Aculeata</taxon>
        <taxon>Formicoidea</taxon>
        <taxon>Formicidae</taxon>
        <taxon>Formicinae</taxon>
        <taxon>Camponotus</taxon>
    </lineage>
</organism>